<feature type="transmembrane region" description="Helical" evidence="1">
    <location>
        <begin position="233"/>
        <end position="253"/>
    </location>
</feature>
<feature type="transmembrane region" description="Helical" evidence="1">
    <location>
        <begin position="106"/>
        <end position="126"/>
    </location>
</feature>
<keyword evidence="1" id="KW-0812">Transmembrane</keyword>
<dbReference type="Proteomes" id="UP001489004">
    <property type="component" value="Unassembled WGS sequence"/>
</dbReference>
<accession>A0AAW1PNM1</accession>
<gene>
    <name evidence="2" type="ORF">WJX72_005204</name>
</gene>
<name>A0AAW1PNM1_9CHLO</name>
<feature type="transmembrane region" description="Helical" evidence="1">
    <location>
        <begin position="63"/>
        <end position="86"/>
    </location>
</feature>
<evidence type="ECO:0000313" key="3">
    <source>
        <dbReference type="Proteomes" id="UP001489004"/>
    </source>
</evidence>
<reference evidence="2 3" key="1">
    <citation type="journal article" date="2024" name="Nat. Commun.">
        <title>Phylogenomics reveals the evolutionary origins of lichenization in chlorophyte algae.</title>
        <authorList>
            <person name="Puginier C."/>
            <person name="Libourel C."/>
            <person name="Otte J."/>
            <person name="Skaloud P."/>
            <person name="Haon M."/>
            <person name="Grisel S."/>
            <person name="Petersen M."/>
            <person name="Berrin J.G."/>
            <person name="Delaux P.M."/>
            <person name="Dal Grande F."/>
            <person name="Keller J."/>
        </authorList>
    </citation>
    <scope>NUCLEOTIDE SEQUENCE [LARGE SCALE GENOMIC DNA]</scope>
    <source>
        <strain evidence="2 3">SAG 2043</strain>
    </source>
</reference>
<feature type="transmembrane region" description="Helical" evidence="1">
    <location>
        <begin position="138"/>
        <end position="157"/>
    </location>
</feature>
<keyword evidence="1" id="KW-1133">Transmembrane helix</keyword>
<feature type="transmembrane region" description="Helical" evidence="1">
    <location>
        <begin position="169"/>
        <end position="190"/>
    </location>
</feature>
<comment type="caution">
    <text evidence="2">The sequence shown here is derived from an EMBL/GenBank/DDBJ whole genome shotgun (WGS) entry which is preliminary data.</text>
</comment>
<organism evidence="2 3">
    <name type="scientific">[Myrmecia] bisecta</name>
    <dbReference type="NCBI Taxonomy" id="41462"/>
    <lineage>
        <taxon>Eukaryota</taxon>
        <taxon>Viridiplantae</taxon>
        <taxon>Chlorophyta</taxon>
        <taxon>core chlorophytes</taxon>
        <taxon>Trebouxiophyceae</taxon>
        <taxon>Trebouxiales</taxon>
        <taxon>Trebouxiaceae</taxon>
        <taxon>Myrmecia</taxon>
    </lineage>
</organism>
<dbReference type="EMBL" id="JALJOR010000010">
    <property type="protein sequence ID" value="KAK9810127.1"/>
    <property type="molecule type" value="Genomic_DNA"/>
</dbReference>
<dbReference type="AlphaFoldDB" id="A0AAW1PNM1"/>
<keyword evidence="3" id="KW-1185">Reference proteome</keyword>
<protein>
    <submittedName>
        <fullName evidence="2">Uncharacterized protein</fullName>
    </submittedName>
</protein>
<proteinExistence type="predicted"/>
<evidence type="ECO:0000313" key="2">
    <source>
        <dbReference type="EMBL" id="KAK9810127.1"/>
    </source>
</evidence>
<keyword evidence="1" id="KW-0472">Membrane</keyword>
<sequence>MYLGVAKQSVFDNIWLVSGVPAAPGRRSLTTVARVTDPEDVGKEIHTRLTDYVDDKKPDNTEAFGYTLLGLGYFTEALIMAAAPHAVTHMWFGMAALPHDSLQLPLLRILSTVFVTAAGFCWILKVRSVPAFEWSEDLTYRVSTPVILATLLQAMLATGGKPCAPFSDLQLPLLRILATVFVTAAGFYWILKEEAEERDLASPSNQRLNWALTAFAAAALYLETFAWQQHNTFTTGGMLVNAALLGATTLLGLRTHAKYTGHGLNPIPAIKARSHHLVHRVW</sequence>
<feature type="transmembrane region" description="Helical" evidence="1">
    <location>
        <begin position="210"/>
        <end position="227"/>
    </location>
</feature>
<evidence type="ECO:0000256" key="1">
    <source>
        <dbReference type="SAM" id="Phobius"/>
    </source>
</evidence>